<evidence type="ECO:0008006" key="7">
    <source>
        <dbReference type="Google" id="ProtNLM"/>
    </source>
</evidence>
<dbReference type="OrthoDB" id="2021159at2759"/>
<keyword evidence="2" id="KW-0560">Oxidoreductase</keyword>
<dbReference type="InterPro" id="IPR008927">
    <property type="entry name" value="6-PGluconate_DH-like_C_sf"/>
</dbReference>
<dbReference type="InterPro" id="IPR013328">
    <property type="entry name" value="6PGD_dom2"/>
</dbReference>
<dbReference type="EMBL" id="KI963918">
    <property type="protein sequence ID" value="EUC51350.1"/>
    <property type="molecule type" value="Genomic_DNA"/>
</dbReference>
<dbReference type="GO" id="GO:0006631">
    <property type="term" value="P:fatty acid metabolic process"/>
    <property type="evidence" value="ECO:0007669"/>
    <property type="project" value="InterPro"/>
</dbReference>
<comment type="similarity">
    <text evidence="1">Belongs to the 3-hydroxyacyl-CoA dehydrogenase family.</text>
</comment>
<protein>
    <recommendedName>
        <fullName evidence="7">3-hydroxyacyl-CoA dehydrogenase NAD binding domain-containing protein</fullName>
    </recommendedName>
</protein>
<dbReference type="RefSeq" id="XP_007682101.1">
    <property type="nucleotide sequence ID" value="XM_007683911.1"/>
</dbReference>
<dbReference type="Gene3D" id="1.10.1040.10">
    <property type="entry name" value="N-(1-d-carboxylethyl)-l-norvaline Dehydrogenase, domain 2"/>
    <property type="match status" value="1"/>
</dbReference>
<dbReference type="PANTHER" id="PTHR48075:SF1">
    <property type="entry name" value="LAMBDA-CRYSTALLIN HOMOLOG"/>
    <property type="match status" value="1"/>
</dbReference>
<dbReference type="Proteomes" id="UP000054032">
    <property type="component" value="Unassembled WGS sequence"/>
</dbReference>
<evidence type="ECO:0000259" key="4">
    <source>
        <dbReference type="Pfam" id="PF02737"/>
    </source>
</evidence>
<name>W6ZMM7_COCMI</name>
<dbReference type="GeneID" id="19120042"/>
<dbReference type="SUPFAM" id="SSF51735">
    <property type="entry name" value="NAD(P)-binding Rossmann-fold domains"/>
    <property type="match status" value="1"/>
</dbReference>
<dbReference type="Pfam" id="PF00725">
    <property type="entry name" value="3HCDH"/>
    <property type="match status" value="1"/>
</dbReference>
<feature type="domain" description="3-hydroxyacyl-CoA dehydrogenase NAD binding" evidence="4">
    <location>
        <begin position="25"/>
        <end position="197"/>
    </location>
</feature>
<dbReference type="HOGENOM" id="CLU_009834_0_1_1"/>
<dbReference type="Gene3D" id="3.40.50.720">
    <property type="entry name" value="NAD(P)-binding Rossmann-like Domain"/>
    <property type="match status" value="1"/>
</dbReference>
<proteinExistence type="inferred from homology"/>
<evidence type="ECO:0000259" key="3">
    <source>
        <dbReference type="Pfam" id="PF00725"/>
    </source>
</evidence>
<dbReference type="InterPro" id="IPR036291">
    <property type="entry name" value="NAD(P)-bd_dom_sf"/>
</dbReference>
<dbReference type="Pfam" id="PF02737">
    <property type="entry name" value="3HCDH_N"/>
    <property type="match status" value="1"/>
</dbReference>
<dbReference type="eggNOG" id="KOG2305">
    <property type="taxonomic scope" value="Eukaryota"/>
</dbReference>
<evidence type="ECO:0000313" key="6">
    <source>
        <dbReference type="Proteomes" id="UP000054032"/>
    </source>
</evidence>
<dbReference type="GO" id="GO:0070403">
    <property type="term" value="F:NAD+ binding"/>
    <property type="evidence" value="ECO:0007669"/>
    <property type="project" value="InterPro"/>
</dbReference>
<dbReference type="SUPFAM" id="SSF48179">
    <property type="entry name" value="6-phosphogluconate dehydrogenase C-terminal domain-like"/>
    <property type="match status" value="1"/>
</dbReference>
<evidence type="ECO:0000256" key="1">
    <source>
        <dbReference type="ARBA" id="ARBA00009463"/>
    </source>
</evidence>
<dbReference type="GO" id="GO:0050104">
    <property type="term" value="F:L-gulonate 3-dehydrogenase activity"/>
    <property type="evidence" value="ECO:0007669"/>
    <property type="project" value="TreeGrafter"/>
</dbReference>
<dbReference type="InterPro" id="IPR006176">
    <property type="entry name" value="3-OHacyl-CoA_DH_NAD-bd"/>
</dbReference>
<feature type="domain" description="3-hydroxyacyl-CoA dehydrogenase C-terminal" evidence="3">
    <location>
        <begin position="201"/>
        <end position="268"/>
    </location>
</feature>
<dbReference type="PANTHER" id="PTHR48075">
    <property type="entry name" value="3-HYDROXYACYL-COA DEHYDROGENASE FAMILY PROTEIN"/>
    <property type="match status" value="1"/>
</dbReference>
<dbReference type="InterPro" id="IPR006108">
    <property type="entry name" value="3HC_DH_C"/>
</dbReference>
<reference evidence="5 6" key="1">
    <citation type="journal article" date="2013" name="PLoS Genet.">
        <title>Comparative genome structure, secondary metabolite, and effector coding capacity across Cochliobolus pathogens.</title>
        <authorList>
            <person name="Condon B.J."/>
            <person name="Leng Y."/>
            <person name="Wu D."/>
            <person name="Bushley K.E."/>
            <person name="Ohm R.A."/>
            <person name="Otillar R."/>
            <person name="Martin J."/>
            <person name="Schackwitz W."/>
            <person name="Grimwood J."/>
            <person name="MohdZainudin N."/>
            <person name="Xue C."/>
            <person name="Wang R."/>
            <person name="Manning V.A."/>
            <person name="Dhillon B."/>
            <person name="Tu Z.J."/>
            <person name="Steffenson B.J."/>
            <person name="Salamov A."/>
            <person name="Sun H."/>
            <person name="Lowry S."/>
            <person name="LaButti K."/>
            <person name="Han J."/>
            <person name="Copeland A."/>
            <person name="Lindquist E."/>
            <person name="Barry K."/>
            <person name="Schmutz J."/>
            <person name="Baker S.E."/>
            <person name="Ciuffetti L.M."/>
            <person name="Grigoriev I.V."/>
            <person name="Zhong S."/>
            <person name="Turgeon B.G."/>
        </authorList>
    </citation>
    <scope>NUCLEOTIDE SEQUENCE [LARGE SCALE GENOMIC DNA]</scope>
    <source>
        <strain evidence="5 6">ATCC 44560</strain>
    </source>
</reference>
<keyword evidence="6" id="KW-1185">Reference proteome</keyword>
<sequence>MSEESEAPPEHDSVLRVHSSKDLRITLIGAGTIGLSFAAYHLTYLLSPSQLTIYDTRPDLDQHIVQNLSEFFADAPAKAAIDNIRIATSLADAVAEAHIIQESGPENLAFKRQLWAQVEQHAPEHCLLWSSTSGIPASAQAQDMKDKSRLLVVHPYNPPHVMPLLELVASPQTSEDVIKRTQQFWVDRGRVPVHIKKETTGFVANRLAFALLREAVHLVNENVVSVEELDSIVESSMGPRWVVAGPFKSYHAGGGPAGLEGFFKNIGGTVQACWDDSGKPNVGDGWEEKIFKQAQETYGQVDVSERDRITRRVLGVLKEEKNRSA</sequence>
<dbReference type="KEGG" id="bor:COCMIDRAFT_21329"/>
<dbReference type="AlphaFoldDB" id="W6ZMM7"/>
<evidence type="ECO:0000313" key="5">
    <source>
        <dbReference type="EMBL" id="EUC51350.1"/>
    </source>
</evidence>
<dbReference type="STRING" id="930090.W6ZMM7"/>
<organism evidence="5 6">
    <name type="scientific">Bipolaris oryzae ATCC 44560</name>
    <dbReference type="NCBI Taxonomy" id="930090"/>
    <lineage>
        <taxon>Eukaryota</taxon>
        <taxon>Fungi</taxon>
        <taxon>Dikarya</taxon>
        <taxon>Ascomycota</taxon>
        <taxon>Pezizomycotina</taxon>
        <taxon>Dothideomycetes</taxon>
        <taxon>Pleosporomycetidae</taxon>
        <taxon>Pleosporales</taxon>
        <taxon>Pleosporineae</taxon>
        <taxon>Pleosporaceae</taxon>
        <taxon>Bipolaris</taxon>
    </lineage>
</organism>
<evidence type="ECO:0000256" key="2">
    <source>
        <dbReference type="ARBA" id="ARBA00023002"/>
    </source>
</evidence>
<gene>
    <name evidence="5" type="ORF">COCMIDRAFT_21329</name>
</gene>
<accession>W6ZMM7</accession>